<dbReference type="InterPro" id="IPR046331">
    <property type="entry name" value="GPAM1-like"/>
</dbReference>
<dbReference type="PANTHER" id="PTHR46370">
    <property type="entry name" value="GPALPP MOTIFS-CONTAINING PROTEIN 1"/>
    <property type="match status" value="1"/>
</dbReference>
<evidence type="ECO:0000259" key="2">
    <source>
        <dbReference type="Pfam" id="PF12572"/>
    </source>
</evidence>
<dbReference type="PANTHER" id="PTHR46370:SF1">
    <property type="entry name" value="GPALPP MOTIFS-CONTAINING PROTEIN 1"/>
    <property type="match status" value="1"/>
</dbReference>
<evidence type="ECO:0000256" key="1">
    <source>
        <dbReference type="SAM" id="MobiDB-lite"/>
    </source>
</evidence>
<comment type="caution">
    <text evidence="3">The sequence shown here is derived from an EMBL/GenBank/DDBJ whole genome shotgun (WGS) entry which is preliminary data.</text>
</comment>
<accession>A0A175VUT3</accession>
<dbReference type="AlphaFoldDB" id="A0A175VUT3"/>
<name>A0A175VUT3_9PEZI</name>
<feature type="compositionally biased region" description="Acidic residues" evidence="1">
    <location>
        <begin position="37"/>
        <end position="51"/>
    </location>
</feature>
<feature type="compositionally biased region" description="Acidic residues" evidence="1">
    <location>
        <begin position="165"/>
        <end position="175"/>
    </location>
</feature>
<evidence type="ECO:0000313" key="3">
    <source>
        <dbReference type="EMBL" id="KXX74939.1"/>
    </source>
</evidence>
<dbReference type="OrthoDB" id="73491at2759"/>
<dbReference type="InterPro" id="IPR022226">
    <property type="entry name" value="DUF3752"/>
</dbReference>
<feature type="compositionally biased region" description="Basic and acidic residues" evidence="1">
    <location>
        <begin position="299"/>
        <end position="324"/>
    </location>
</feature>
<dbReference type="VEuPathDB" id="FungiDB:MMYC01_208512"/>
<dbReference type="Pfam" id="PF12572">
    <property type="entry name" value="DUF3752"/>
    <property type="match status" value="1"/>
</dbReference>
<feature type="compositionally biased region" description="Basic and acidic residues" evidence="1">
    <location>
        <begin position="111"/>
        <end position="120"/>
    </location>
</feature>
<sequence length="393" mass="41575">MASIGPQLPPHLQKRKRTPEDETEAGSPPPKASRLDNEEEIRLEDDSDDDFGPSVPRFENGNDNDKAKGPSGLGPTIGPSLPPSAANGTASAPAEQKRSIGPPFPPSAEPTNKDEIHLGSDDDDDIPGPAPPPKTADPTPPPKRVIGPAPPPADLSERATTGPDSDSDSDSDDDWGPALPTAAGANPKSTTDSAPLPSSLEPRQPAAPKRDDWMLAPPTSGGYRAPDPTKLKNRKFASGPRAATSTDGKPGGVSSIWTETPEEKARRLANAVLGREDPNSQPTSARPSKPGHPSNDTPRAADEARIRSYTEQTRGKSLVEEHRTARLAGKATSAGGNVKAKCGVDDDDDDPSKRAFDWEKDMKVGGRISNSQRRDMLNRAANFGGRFQQGSYL</sequence>
<feature type="domain" description="DUF3752" evidence="2">
    <location>
        <begin position="217"/>
        <end position="388"/>
    </location>
</feature>
<protein>
    <submittedName>
        <fullName evidence="3">GPALPP motifs-containing protein 1</fullName>
    </submittedName>
</protein>
<keyword evidence="4" id="KW-1185">Reference proteome</keyword>
<evidence type="ECO:0000313" key="4">
    <source>
        <dbReference type="Proteomes" id="UP000078237"/>
    </source>
</evidence>
<dbReference type="EMBL" id="LCTW02000307">
    <property type="protein sequence ID" value="KXX74939.1"/>
    <property type="molecule type" value="Genomic_DNA"/>
</dbReference>
<dbReference type="Proteomes" id="UP000078237">
    <property type="component" value="Unassembled WGS sequence"/>
</dbReference>
<gene>
    <name evidence="3" type="ORF">MMYC01_208512</name>
</gene>
<feature type="region of interest" description="Disordered" evidence="1">
    <location>
        <begin position="1"/>
        <end position="358"/>
    </location>
</feature>
<organism evidence="3 4">
    <name type="scientific">Madurella mycetomatis</name>
    <dbReference type="NCBI Taxonomy" id="100816"/>
    <lineage>
        <taxon>Eukaryota</taxon>
        <taxon>Fungi</taxon>
        <taxon>Dikarya</taxon>
        <taxon>Ascomycota</taxon>
        <taxon>Pezizomycotina</taxon>
        <taxon>Sordariomycetes</taxon>
        <taxon>Sordariomycetidae</taxon>
        <taxon>Sordariales</taxon>
        <taxon>Sordariales incertae sedis</taxon>
        <taxon>Madurella</taxon>
    </lineage>
</organism>
<proteinExistence type="predicted"/>
<reference evidence="3 4" key="1">
    <citation type="journal article" date="2016" name="Genome Announc.">
        <title>Genome Sequence of Madurella mycetomatis mm55, Isolated from a Human Mycetoma Case in Sudan.</title>
        <authorList>
            <person name="Smit S."/>
            <person name="Derks M.F."/>
            <person name="Bervoets S."/>
            <person name="Fahal A."/>
            <person name="van Leeuwen W."/>
            <person name="van Belkum A."/>
            <person name="van de Sande W.W."/>
        </authorList>
    </citation>
    <scope>NUCLEOTIDE SEQUENCE [LARGE SCALE GENOMIC DNA]</scope>
    <source>
        <strain evidence="4">mm55</strain>
    </source>
</reference>
<feature type="compositionally biased region" description="Pro residues" evidence="1">
    <location>
        <begin position="128"/>
        <end position="153"/>
    </location>
</feature>